<dbReference type="Gene3D" id="3.30.360.10">
    <property type="entry name" value="Dihydrodipicolinate Reductase, domain 2"/>
    <property type="match status" value="1"/>
</dbReference>
<comment type="caution">
    <text evidence="3">The sequence shown here is derived from an EMBL/GenBank/DDBJ whole genome shotgun (WGS) entry which is preliminary data.</text>
</comment>
<dbReference type="RefSeq" id="WP_306983507.1">
    <property type="nucleotide sequence ID" value="NZ_JAUSUA010000004.1"/>
</dbReference>
<organism evidence="3 4">
    <name type="scientific">Alkalicoccobacillus murimartini</name>
    <dbReference type="NCBI Taxonomy" id="171685"/>
    <lineage>
        <taxon>Bacteria</taxon>
        <taxon>Bacillati</taxon>
        <taxon>Bacillota</taxon>
        <taxon>Bacilli</taxon>
        <taxon>Bacillales</taxon>
        <taxon>Bacillaceae</taxon>
        <taxon>Alkalicoccobacillus</taxon>
    </lineage>
</organism>
<dbReference type="PANTHER" id="PTHR43249">
    <property type="entry name" value="UDP-N-ACETYL-2-AMINO-2-DEOXY-D-GLUCURONATE OXIDASE"/>
    <property type="match status" value="1"/>
</dbReference>
<dbReference type="PANTHER" id="PTHR43249:SF1">
    <property type="entry name" value="D-GLUCOSIDE 3-DEHYDROGENASE"/>
    <property type="match status" value="1"/>
</dbReference>
<name>A0ABT9YLG9_9BACI</name>
<proteinExistence type="predicted"/>
<dbReference type="InterPro" id="IPR055170">
    <property type="entry name" value="GFO_IDH_MocA-like_dom"/>
</dbReference>
<dbReference type="InterPro" id="IPR052515">
    <property type="entry name" value="Gfo/Idh/MocA_Oxidoreductase"/>
</dbReference>
<dbReference type="InterPro" id="IPR000683">
    <property type="entry name" value="Gfo/Idh/MocA-like_OxRdtase_N"/>
</dbReference>
<dbReference type="Proteomes" id="UP001225034">
    <property type="component" value="Unassembled WGS sequence"/>
</dbReference>
<dbReference type="InterPro" id="IPR036291">
    <property type="entry name" value="NAD(P)-bd_dom_sf"/>
</dbReference>
<dbReference type="SUPFAM" id="SSF55347">
    <property type="entry name" value="Glyceraldehyde-3-phosphate dehydrogenase-like, C-terminal domain"/>
    <property type="match status" value="1"/>
</dbReference>
<sequence length="349" mass="38597">MNIGIIGCGRITEKHLSSLNQISNARVTALSDLSFERMKQAATQISSSVEELPQLFDHYHDLLQTDSELVVIATTSGTHVEIAEAALKAGKHVLVEKPLSLSIEESRMLTKLADVQGKQLFVCHQLRFRKILNEIKTLIDSGKLGTIHLGTVSMSVQRPTSYYEAAPWRGTWDQDGGMLINQGIHMVDLLIWYMGKVQSVSGQLQWVNTQKETEDIALGMVTFCNGATGLIEANSVTYPHNHGYAIKLFAEKGTIIIEGSNFDQLTRATIEGEPWSEDVSEWLTDKDEQVKMYKEVIKSITGLSNTAVMAKEAEFALETIFALYQSHKLASSVSLPLSSFSTTDMKGVN</sequence>
<evidence type="ECO:0000259" key="2">
    <source>
        <dbReference type="Pfam" id="PF22725"/>
    </source>
</evidence>
<accession>A0ABT9YLG9</accession>
<evidence type="ECO:0000259" key="1">
    <source>
        <dbReference type="Pfam" id="PF01408"/>
    </source>
</evidence>
<reference evidence="3 4" key="1">
    <citation type="submission" date="2023-07" db="EMBL/GenBank/DDBJ databases">
        <title>Genomic Encyclopedia of Type Strains, Phase IV (KMG-IV): sequencing the most valuable type-strain genomes for metagenomic binning, comparative biology and taxonomic classification.</title>
        <authorList>
            <person name="Goeker M."/>
        </authorList>
    </citation>
    <scope>NUCLEOTIDE SEQUENCE [LARGE SCALE GENOMIC DNA]</scope>
    <source>
        <strain evidence="3 4">DSM 19154</strain>
    </source>
</reference>
<dbReference type="Pfam" id="PF01408">
    <property type="entry name" value="GFO_IDH_MocA"/>
    <property type="match status" value="1"/>
</dbReference>
<dbReference type="SUPFAM" id="SSF51735">
    <property type="entry name" value="NAD(P)-binding Rossmann-fold domains"/>
    <property type="match status" value="1"/>
</dbReference>
<feature type="domain" description="Gfo/Idh/MocA-like oxidoreductase N-terminal" evidence="1">
    <location>
        <begin position="1"/>
        <end position="123"/>
    </location>
</feature>
<keyword evidence="4" id="KW-1185">Reference proteome</keyword>
<dbReference type="Gene3D" id="3.40.50.720">
    <property type="entry name" value="NAD(P)-binding Rossmann-like Domain"/>
    <property type="match status" value="1"/>
</dbReference>
<protein>
    <submittedName>
        <fullName evidence="3">Dehydrogenase</fullName>
    </submittedName>
</protein>
<evidence type="ECO:0000313" key="4">
    <source>
        <dbReference type="Proteomes" id="UP001225034"/>
    </source>
</evidence>
<gene>
    <name evidence="3" type="ORF">J2S05_002678</name>
</gene>
<evidence type="ECO:0000313" key="3">
    <source>
        <dbReference type="EMBL" id="MDQ0207869.1"/>
    </source>
</evidence>
<dbReference type="Pfam" id="PF22725">
    <property type="entry name" value="GFO_IDH_MocA_C3"/>
    <property type="match status" value="1"/>
</dbReference>
<feature type="domain" description="GFO/IDH/MocA-like oxidoreductase" evidence="2">
    <location>
        <begin position="134"/>
        <end position="255"/>
    </location>
</feature>
<dbReference type="EMBL" id="JAUSUA010000004">
    <property type="protein sequence ID" value="MDQ0207869.1"/>
    <property type="molecule type" value="Genomic_DNA"/>
</dbReference>